<dbReference type="InterPro" id="IPR052732">
    <property type="entry name" value="Cell-binding_unc_protein"/>
</dbReference>
<proteinExistence type="predicted"/>
<dbReference type="RefSeq" id="WP_290319112.1">
    <property type="nucleotide sequence ID" value="NZ_JAUFPN010000184.1"/>
</dbReference>
<dbReference type="PANTHER" id="PTHR43883:SF1">
    <property type="entry name" value="GLUCONOKINASE"/>
    <property type="match status" value="1"/>
</dbReference>
<organism evidence="1 2">
    <name type="scientific">Paeniroseomonas aquatica</name>
    <dbReference type="NCBI Taxonomy" id="373043"/>
    <lineage>
        <taxon>Bacteria</taxon>
        <taxon>Pseudomonadati</taxon>
        <taxon>Pseudomonadota</taxon>
        <taxon>Alphaproteobacteria</taxon>
        <taxon>Acetobacterales</taxon>
        <taxon>Acetobacteraceae</taxon>
        <taxon>Paeniroseomonas</taxon>
    </lineage>
</organism>
<dbReference type="Pfam" id="PF13671">
    <property type="entry name" value="AAA_33"/>
    <property type="match status" value="1"/>
</dbReference>
<keyword evidence="2" id="KW-1185">Reference proteome</keyword>
<sequence>PRLAARARDGRVRRCHGDLHLGNLCLWQGQVTPFDALEFDEALGTIDTGYDLAFLLMDLDHRLGRPAANRVLNRYVARGGDAGLVGCLPLWLSLRAMIRAHATAGRGASGQGYLALAEAMLRPAPPRLVAVGGLQGTGKTRLARALAPALGAAPGALVLRSDEIRKRQAGVAPEVALPAEAYAPAASAAVFAELAATATATLRAGHAVVADGVFLRPEERAAIEAAGEPFTGFWLVAPLPVLQARIAARREAGLRAPAQRDASDADAAVLAAAAARDPGPLGWEVLDTTEDPIPAARKRLGL</sequence>
<dbReference type="SUPFAM" id="SSF52540">
    <property type="entry name" value="P-loop containing nucleoside triphosphate hydrolases"/>
    <property type="match status" value="1"/>
</dbReference>
<dbReference type="SUPFAM" id="SSF56112">
    <property type="entry name" value="Protein kinase-like (PK-like)"/>
    <property type="match status" value="1"/>
</dbReference>
<evidence type="ECO:0000313" key="2">
    <source>
        <dbReference type="Proteomes" id="UP001529369"/>
    </source>
</evidence>
<dbReference type="InterPro" id="IPR027417">
    <property type="entry name" value="P-loop_NTPase"/>
</dbReference>
<dbReference type="Proteomes" id="UP001529369">
    <property type="component" value="Unassembled WGS sequence"/>
</dbReference>
<dbReference type="EMBL" id="JAUFPN010000184">
    <property type="protein sequence ID" value="MDN3567109.1"/>
    <property type="molecule type" value="Genomic_DNA"/>
</dbReference>
<name>A0ABT8ABJ2_9PROT</name>
<reference evidence="2" key="1">
    <citation type="journal article" date="2019" name="Int. J. Syst. Evol. Microbiol.">
        <title>The Global Catalogue of Microorganisms (GCM) 10K type strain sequencing project: providing services to taxonomists for standard genome sequencing and annotation.</title>
        <authorList>
            <consortium name="The Broad Institute Genomics Platform"/>
            <consortium name="The Broad Institute Genome Sequencing Center for Infectious Disease"/>
            <person name="Wu L."/>
            <person name="Ma J."/>
        </authorList>
    </citation>
    <scope>NUCLEOTIDE SEQUENCE [LARGE SCALE GENOMIC DNA]</scope>
    <source>
        <strain evidence="2">CECT 7131</strain>
    </source>
</reference>
<feature type="non-terminal residue" evidence="1">
    <location>
        <position position="1"/>
    </location>
</feature>
<evidence type="ECO:0000313" key="1">
    <source>
        <dbReference type="EMBL" id="MDN3567109.1"/>
    </source>
</evidence>
<protein>
    <submittedName>
        <fullName evidence="1">AAA family ATPase</fullName>
    </submittedName>
</protein>
<dbReference type="Gene3D" id="3.40.50.300">
    <property type="entry name" value="P-loop containing nucleotide triphosphate hydrolases"/>
    <property type="match status" value="1"/>
</dbReference>
<gene>
    <name evidence="1" type="ORF">QWZ14_22245</name>
</gene>
<comment type="caution">
    <text evidence="1">The sequence shown here is derived from an EMBL/GenBank/DDBJ whole genome shotgun (WGS) entry which is preliminary data.</text>
</comment>
<dbReference type="InterPro" id="IPR011009">
    <property type="entry name" value="Kinase-like_dom_sf"/>
</dbReference>
<accession>A0ABT8ABJ2</accession>
<dbReference type="PANTHER" id="PTHR43883">
    <property type="entry name" value="SLR0207 PROTEIN"/>
    <property type="match status" value="1"/>
</dbReference>